<accession>A0ABQ9HC62</accession>
<keyword evidence="2" id="KW-1185">Reference proteome</keyword>
<proteinExistence type="predicted"/>
<evidence type="ECO:0000313" key="2">
    <source>
        <dbReference type="Proteomes" id="UP001159363"/>
    </source>
</evidence>
<reference evidence="1 2" key="1">
    <citation type="submission" date="2023-02" db="EMBL/GenBank/DDBJ databases">
        <title>LHISI_Scaffold_Assembly.</title>
        <authorList>
            <person name="Stuart O.P."/>
            <person name="Cleave R."/>
            <person name="Magrath M.J.L."/>
            <person name="Mikheyev A.S."/>
        </authorList>
    </citation>
    <scope>NUCLEOTIDE SEQUENCE [LARGE SCALE GENOMIC DNA]</scope>
    <source>
        <strain evidence="1">Daus_M_001</strain>
        <tissue evidence="1">Leg muscle</tissue>
    </source>
</reference>
<dbReference type="EMBL" id="JARBHB010000006">
    <property type="protein sequence ID" value="KAJ8881912.1"/>
    <property type="molecule type" value="Genomic_DNA"/>
</dbReference>
<dbReference type="SUPFAM" id="SSF56672">
    <property type="entry name" value="DNA/RNA polymerases"/>
    <property type="match status" value="1"/>
</dbReference>
<dbReference type="Gene3D" id="3.10.10.10">
    <property type="entry name" value="HIV Type 1 Reverse Transcriptase, subunit A, domain 1"/>
    <property type="match status" value="1"/>
</dbReference>
<dbReference type="Proteomes" id="UP001159363">
    <property type="component" value="Chromosome 5"/>
</dbReference>
<name>A0ABQ9HC62_9NEOP</name>
<gene>
    <name evidence="1" type="ORF">PR048_018398</name>
</gene>
<dbReference type="InterPro" id="IPR050951">
    <property type="entry name" value="Retrovirus_Pol_polyprotein"/>
</dbReference>
<dbReference type="PANTHER" id="PTHR37984">
    <property type="entry name" value="PROTEIN CBG26694"/>
    <property type="match status" value="1"/>
</dbReference>
<dbReference type="InterPro" id="IPR043502">
    <property type="entry name" value="DNA/RNA_pol_sf"/>
</dbReference>
<organism evidence="1 2">
    <name type="scientific">Dryococelus australis</name>
    <dbReference type="NCBI Taxonomy" id="614101"/>
    <lineage>
        <taxon>Eukaryota</taxon>
        <taxon>Metazoa</taxon>
        <taxon>Ecdysozoa</taxon>
        <taxon>Arthropoda</taxon>
        <taxon>Hexapoda</taxon>
        <taxon>Insecta</taxon>
        <taxon>Pterygota</taxon>
        <taxon>Neoptera</taxon>
        <taxon>Polyneoptera</taxon>
        <taxon>Phasmatodea</taxon>
        <taxon>Verophasmatodea</taxon>
        <taxon>Anareolatae</taxon>
        <taxon>Phasmatidae</taxon>
        <taxon>Eurycanthinae</taxon>
        <taxon>Dryococelus</taxon>
    </lineage>
</organism>
<dbReference type="PANTHER" id="PTHR37984:SF8">
    <property type="entry name" value="CCHC-TYPE DOMAIN-CONTAINING PROTEIN"/>
    <property type="match status" value="1"/>
</dbReference>
<comment type="caution">
    <text evidence="1">The sequence shown here is derived from an EMBL/GenBank/DDBJ whole genome shotgun (WGS) entry which is preliminary data.</text>
</comment>
<protein>
    <submittedName>
        <fullName evidence="1">Uncharacterized protein</fullName>
    </submittedName>
</protein>
<sequence length="370" mass="41527">MELSLRSRLSSPLLGKTHIIHNPQDNSTSHRQLSVAAAGFILNHNALSGLWRCSSHYTCKPELIPSGHCAGRCCWLTDFLEYLPFPSLLNFCTAPYLPRFTLKTSILHDDGKCLHNDTCEIEHGVDNLPSLYHFWYNCIVDDEIVDDPLSSPAACDCLDVGWVITHLDFCELLIRFAIHFQLVGVCKGTHGLYLDDTVHSANVKLFVANQLEHPVLAEQLFTIHTDHTFAGHRPVLKLYSVDTVAQGHVPEGHHVLRHHGTLRTCYCLLGTSEVFDGIGCLKGFAYDIDLIDQPNLHIYPPTRVPYSIRDKVKEELDSMVQNYIIEPITEPTPAVSPMVVVHKNGKVKISIDPSDINKNLKRGGITHYKQ</sequence>
<evidence type="ECO:0000313" key="1">
    <source>
        <dbReference type="EMBL" id="KAJ8881912.1"/>
    </source>
</evidence>